<evidence type="ECO:0000313" key="6">
    <source>
        <dbReference type="EMBL" id="SVC13367.1"/>
    </source>
</evidence>
<dbReference type="GO" id="GO:0016887">
    <property type="term" value="F:ATP hydrolysis activity"/>
    <property type="evidence" value="ECO:0007669"/>
    <property type="project" value="InterPro"/>
</dbReference>
<dbReference type="EMBL" id="UINC01075312">
    <property type="protein sequence ID" value="SVC13367.1"/>
    <property type="molecule type" value="Genomic_DNA"/>
</dbReference>
<feature type="non-terminal residue" evidence="6">
    <location>
        <position position="332"/>
    </location>
</feature>
<evidence type="ECO:0000256" key="1">
    <source>
        <dbReference type="ARBA" id="ARBA00022448"/>
    </source>
</evidence>
<dbReference type="CDD" id="cd03216">
    <property type="entry name" value="ABC_Carb_Monos_I"/>
    <property type="match status" value="1"/>
</dbReference>
<protein>
    <recommendedName>
        <fullName evidence="5">ABC transporter domain-containing protein</fullName>
    </recommendedName>
</protein>
<keyword evidence="2" id="KW-0677">Repeat</keyword>
<dbReference type="InterPro" id="IPR027417">
    <property type="entry name" value="P-loop_NTPase"/>
</dbReference>
<name>A0A382JQS8_9ZZZZ</name>
<dbReference type="PANTHER" id="PTHR43790">
    <property type="entry name" value="CARBOHYDRATE TRANSPORT ATP-BINDING PROTEIN MG119-RELATED"/>
    <property type="match status" value="1"/>
</dbReference>
<dbReference type="InterPro" id="IPR003593">
    <property type="entry name" value="AAA+_ATPase"/>
</dbReference>
<accession>A0A382JQS8</accession>
<evidence type="ECO:0000256" key="2">
    <source>
        <dbReference type="ARBA" id="ARBA00022737"/>
    </source>
</evidence>
<keyword evidence="3" id="KW-0547">Nucleotide-binding</keyword>
<dbReference type="GO" id="GO:0005524">
    <property type="term" value="F:ATP binding"/>
    <property type="evidence" value="ECO:0007669"/>
    <property type="project" value="UniProtKB-KW"/>
</dbReference>
<sequence length="332" mass="35675">MRLAGGQVRSSASLFVRAKNMNESQAAIEVEGLSKRFDATVALDDVSFSVAQGEVRALIGENGAGKSTLVKILSGLIRQDFGSVSLFGETAALGRPARAHRFGIHTAVQEMTLVDDLTVTQNMLMPYEPAPILGQVDRRKSRQLVAQNFADLNLENVDPGALVSELDLSTRQKIEIAKAVSRKPRVLLLDEPTSTLSVSDVDWLGGLIKKLSGNGVTLVFITHRMAEVRRFCSGLTVLRNGQHAGSFEVNEVSDAEVVRLVIGRSLGAIYPVKEDYRLSEAPAPALAGNSLSTGRQLINASLQLWPGEVLGIAALQGMGQLELFEALFGVRG</sequence>
<evidence type="ECO:0000259" key="5">
    <source>
        <dbReference type="PROSITE" id="PS50893"/>
    </source>
</evidence>
<dbReference type="PANTHER" id="PTHR43790:SF9">
    <property type="entry name" value="GALACTOFURANOSE TRANSPORTER ATP-BINDING PROTEIN YTFR"/>
    <property type="match status" value="1"/>
</dbReference>
<dbReference type="SMART" id="SM00382">
    <property type="entry name" value="AAA"/>
    <property type="match status" value="1"/>
</dbReference>
<feature type="domain" description="ABC transporter" evidence="5">
    <location>
        <begin position="28"/>
        <end position="265"/>
    </location>
</feature>
<keyword evidence="1" id="KW-0813">Transport</keyword>
<dbReference type="AlphaFoldDB" id="A0A382JQS8"/>
<proteinExistence type="predicted"/>
<keyword evidence="4" id="KW-0067">ATP-binding</keyword>
<organism evidence="6">
    <name type="scientific">marine metagenome</name>
    <dbReference type="NCBI Taxonomy" id="408172"/>
    <lineage>
        <taxon>unclassified sequences</taxon>
        <taxon>metagenomes</taxon>
        <taxon>ecological metagenomes</taxon>
    </lineage>
</organism>
<reference evidence="6" key="1">
    <citation type="submission" date="2018-05" db="EMBL/GenBank/DDBJ databases">
        <authorList>
            <person name="Lanie J.A."/>
            <person name="Ng W.-L."/>
            <person name="Kazmierczak K.M."/>
            <person name="Andrzejewski T.M."/>
            <person name="Davidsen T.M."/>
            <person name="Wayne K.J."/>
            <person name="Tettelin H."/>
            <person name="Glass J.I."/>
            <person name="Rusch D."/>
            <person name="Podicherti R."/>
            <person name="Tsui H.-C.T."/>
            <person name="Winkler M.E."/>
        </authorList>
    </citation>
    <scope>NUCLEOTIDE SEQUENCE</scope>
</reference>
<dbReference type="InterPro" id="IPR003439">
    <property type="entry name" value="ABC_transporter-like_ATP-bd"/>
</dbReference>
<dbReference type="Gene3D" id="3.40.50.300">
    <property type="entry name" value="P-loop containing nucleotide triphosphate hydrolases"/>
    <property type="match status" value="1"/>
</dbReference>
<dbReference type="Pfam" id="PF00005">
    <property type="entry name" value="ABC_tran"/>
    <property type="match status" value="1"/>
</dbReference>
<dbReference type="InterPro" id="IPR050107">
    <property type="entry name" value="ABC_carbohydrate_import_ATPase"/>
</dbReference>
<evidence type="ECO:0000256" key="3">
    <source>
        <dbReference type="ARBA" id="ARBA00022741"/>
    </source>
</evidence>
<dbReference type="PROSITE" id="PS50893">
    <property type="entry name" value="ABC_TRANSPORTER_2"/>
    <property type="match status" value="1"/>
</dbReference>
<gene>
    <name evidence="6" type="ORF">METZ01_LOCUS266221</name>
</gene>
<dbReference type="SUPFAM" id="SSF52540">
    <property type="entry name" value="P-loop containing nucleoside triphosphate hydrolases"/>
    <property type="match status" value="1"/>
</dbReference>
<evidence type="ECO:0000256" key="4">
    <source>
        <dbReference type="ARBA" id="ARBA00022840"/>
    </source>
</evidence>